<name>B4J073_DROGR</name>
<dbReference type="InParanoid" id="B4J073"/>
<organism evidence="2">
    <name type="scientific">Drosophila grimshawi</name>
    <name type="common">Hawaiian fruit fly</name>
    <name type="synonym">Idiomyia grimshawi</name>
    <dbReference type="NCBI Taxonomy" id="7222"/>
    <lineage>
        <taxon>Eukaryota</taxon>
        <taxon>Metazoa</taxon>
        <taxon>Ecdysozoa</taxon>
        <taxon>Arthropoda</taxon>
        <taxon>Hexapoda</taxon>
        <taxon>Insecta</taxon>
        <taxon>Pterygota</taxon>
        <taxon>Neoptera</taxon>
        <taxon>Endopterygota</taxon>
        <taxon>Diptera</taxon>
        <taxon>Brachycera</taxon>
        <taxon>Muscomorpha</taxon>
        <taxon>Ephydroidea</taxon>
        <taxon>Drosophilidae</taxon>
        <taxon>Drosophila</taxon>
        <taxon>Hawaiian Drosophila</taxon>
    </lineage>
</organism>
<dbReference type="EMBL" id="CH916366">
    <property type="protein sequence ID" value="EDV97866.1"/>
    <property type="molecule type" value="Genomic_DNA"/>
</dbReference>
<evidence type="ECO:0000313" key="1">
    <source>
        <dbReference type="EMBL" id="EDV97866.1"/>
    </source>
</evidence>
<dbReference type="KEGG" id="dgr:6557990"/>
<keyword evidence="2" id="KW-1185">Reference proteome</keyword>
<dbReference type="HOGENOM" id="CLU_2443126_0_0_1"/>
<reference evidence="1 2" key="1">
    <citation type="journal article" date="2007" name="Nature">
        <title>Evolution of genes and genomes on the Drosophila phylogeny.</title>
        <authorList>
            <consortium name="Drosophila 12 Genomes Consortium"/>
            <person name="Clark A.G."/>
            <person name="Eisen M.B."/>
            <person name="Smith D.R."/>
            <person name="Bergman C.M."/>
            <person name="Oliver B."/>
            <person name="Markow T.A."/>
            <person name="Kaufman T.C."/>
            <person name="Kellis M."/>
            <person name="Gelbart W."/>
            <person name="Iyer V.N."/>
            <person name="Pollard D.A."/>
            <person name="Sackton T.B."/>
            <person name="Larracuente A.M."/>
            <person name="Singh N.D."/>
            <person name="Abad J.P."/>
            <person name="Abt D.N."/>
            <person name="Adryan B."/>
            <person name="Aguade M."/>
            <person name="Akashi H."/>
            <person name="Anderson W.W."/>
            <person name="Aquadro C.F."/>
            <person name="Ardell D.H."/>
            <person name="Arguello R."/>
            <person name="Artieri C.G."/>
            <person name="Barbash D.A."/>
            <person name="Barker D."/>
            <person name="Barsanti P."/>
            <person name="Batterham P."/>
            <person name="Batzoglou S."/>
            <person name="Begun D."/>
            <person name="Bhutkar A."/>
            <person name="Blanco E."/>
            <person name="Bosak S.A."/>
            <person name="Bradley R.K."/>
            <person name="Brand A.D."/>
            <person name="Brent M.R."/>
            <person name="Brooks A.N."/>
            <person name="Brown R.H."/>
            <person name="Butlin R.K."/>
            <person name="Caggese C."/>
            <person name="Calvi B.R."/>
            <person name="Bernardo de Carvalho A."/>
            <person name="Caspi A."/>
            <person name="Castrezana S."/>
            <person name="Celniker S.E."/>
            <person name="Chang J.L."/>
            <person name="Chapple C."/>
            <person name="Chatterji S."/>
            <person name="Chinwalla A."/>
            <person name="Civetta A."/>
            <person name="Clifton S.W."/>
            <person name="Comeron J.M."/>
            <person name="Costello J.C."/>
            <person name="Coyne J.A."/>
            <person name="Daub J."/>
            <person name="David R.G."/>
            <person name="Delcher A.L."/>
            <person name="Delehaunty K."/>
            <person name="Do C.B."/>
            <person name="Ebling H."/>
            <person name="Edwards K."/>
            <person name="Eickbush T."/>
            <person name="Evans J.D."/>
            <person name="Filipski A."/>
            <person name="Findeiss S."/>
            <person name="Freyhult E."/>
            <person name="Fulton L."/>
            <person name="Fulton R."/>
            <person name="Garcia A.C."/>
            <person name="Gardiner A."/>
            <person name="Garfield D.A."/>
            <person name="Garvin B.E."/>
            <person name="Gibson G."/>
            <person name="Gilbert D."/>
            <person name="Gnerre S."/>
            <person name="Godfrey J."/>
            <person name="Good R."/>
            <person name="Gotea V."/>
            <person name="Gravely B."/>
            <person name="Greenberg A.J."/>
            <person name="Griffiths-Jones S."/>
            <person name="Gross S."/>
            <person name="Guigo R."/>
            <person name="Gustafson E.A."/>
            <person name="Haerty W."/>
            <person name="Hahn M.W."/>
            <person name="Halligan D.L."/>
            <person name="Halpern A.L."/>
            <person name="Halter G.M."/>
            <person name="Han M.V."/>
            <person name="Heger A."/>
            <person name="Hillier L."/>
            <person name="Hinrichs A.S."/>
            <person name="Holmes I."/>
            <person name="Hoskins R.A."/>
            <person name="Hubisz M.J."/>
            <person name="Hultmark D."/>
            <person name="Huntley M.A."/>
            <person name="Jaffe D.B."/>
            <person name="Jagadeeshan S."/>
            <person name="Jeck W.R."/>
            <person name="Johnson J."/>
            <person name="Jones C.D."/>
            <person name="Jordan W.C."/>
            <person name="Karpen G.H."/>
            <person name="Kataoka E."/>
            <person name="Keightley P.D."/>
            <person name="Kheradpour P."/>
            <person name="Kirkness E.F."/>
            <person name="Koerich L.B."/>
            <person name="Kristiansen K."/>
            <person name="Kudrna D."/>
            <person name="Kulathinal R.J."/>
            <person name="Kumar S."/>
            <person name="Kwok R."/>
            <person name="Lander E."/>
            <person name="Langley C.H."/>
            <person name="Lapoint R."/>
            <person name="Lazzaro B.P."/>
            <person name="Lee S.J."/>
            <person name="Levesque L."/>
            <person name="Li R."/>
            <person name="Lin C.F."/>
            <person name="Lin M.F."/>
            <person name="Lindblad-Toh K."/>
            <person name="Llopart A."/>
            <person name="Long M."/>
            <person name="Low L."/>
            <person name="Lozovsky E."/>
            <person name="Lu J."/>
            <person name="Luo M."/>
            <person name="Machado C.A."/>
            <person name="Makalowski W."/>
            <person name="Marzo M."/>
            <person name="Matsuda M."/>
            <person name="Matzkin L."/>
            <person name="McAllister B."/>
            <person name="McBride C.S."/>
            <person name="McKernan B."/>
            <person name="McKernan K."/>
            <person name="Mendez-Lago M."/>
            <person name="Minx P."/>
            <person name="Mollenhauer M.U."/>
            <person name="Montooth K."/>
            <person name="Mount S.M."/>
            <person name="Mu X."/>
            <person name="Myers E."/>
            <person name="Negre B."/>
            <person name="Newfeld S."/>
            <person name="Nielsen R."/>
            <person name="Noor M.A."/>
            <person name="O'Grady P."/>
            <person name="Pachter L."/>
            <person name="Papaceit M."/>
            <person name="Parisi M.J."/>
            <person name="Parisi M."/>
            <person name="Parts L."/>
            <person name="Pedersen J.S."/>
            <person name="Pesole G."/>
            <person name="Phillippy A.M."/>
            <person name="Ponting C.P."/>
            <person name="Pop M."/>
            <person name="Porcelli D."/>
            <person name="Powell J.R."/>
            <person name="Prohaska S."/>
            <person name="Pruitt K."/>
            <person name="Puig M."/>
            <person name="Quesneville H."/>
            <person name="Ram K.R."/>
            <person name="Rand D."/>
            <person name="Rasmussen M.D."/>
            <person name="Reed L.K."/>
            <person name="Reenan R."/>
            <person name="Reily A."/>
            <person name="Remington K.A."/>
            <person name="Rieger T.T."/>
            <person name="Ritchie M.G."/>
            <person name="Robin C."/>
            <person name="Rogers Y.H."/>
            <person name="Rohde C."/>
            <person name="Rozas J."/>
            <person name="Rubenfield M.J."/>
            <person name="Ruiz A."/>
            <person name="Russo S."/>
            <person name="Salzberg S.L."/>
            <person name="Sanchez-Gracia A."/>
            <person name="Saranga D.J."/>
            <person name="Sato H."/>
            <person name="Schaeffer S.W."/>
            <person name="Schatz M.C."/>
            <person name="Schlenke T."/>
            <person name="Schwartz R."/>
            <person name="Segarra C."/>
            <person name="Singh R.S."/>
            <person name="Sirot L."/>
            <person name="Sirota M."/>
            <person name="Sisneros N.B."/>
            <person name="Smith C.D."/>
            <person name="Smith T.F."/>
            <person name="Spieth J."/>
            <person name="Stage D.E."/>
            <person name="Stark A."/>
            <person name="Stephan W."/>
            <person name="Strausberg R.L."/>
            <person name="Strempel S."/>
            <person name="Sturgill D."/>
            <person name="Sutton G."/>
            <person name="Sutton G.G."/>
            <person name="Tao W."/>
            <person name="Teichmann S."/>
            <person name="Tobari Y.N."/>
            <person name="Tomimura Y."/>
            <person name="Tsolas J.M."/>
            <person name="Valente V.L."/>
            <person name="Venter E."/>
            <person name="Venter J.C."/>
            <person name="Vicario S."/>
            <person name="Vieira F.G."/>
            <person name="Vilella A.J."/>
            <person name="Villasante A."/>
            <person name="Walenz B."/>
            <person name="Wang J."/>
            <person name="Wasserman M."/>
            <person name="Watts T."/>
            <person name="Wilson D."/>
            <person name="Wilson R.K."/>
            <person name="Wing R.A."/>
            <person name="Wolfner M.F."/>
            <person name="Wong A."/>
            <person name="Wong G.K."/>
            <person name="Wu C.I."/>
            <person name="Wu G."/>
            <person name="Yamamoto D."/>
            <person name="Yang H.P."/>
            <person name="Yang S.P."/>
            <person name="Yorke J.A."/>
            <person name="Yoshida K."/>
            <person name="Zdobnov E."/>
            <person name="Zhang P."/>
            <person name="Zhang Y."/>
            <person name="Zimin A.V."/>
            <person name="Baldwin J."/>
            <person name="Abdouelleil A."/>
            <person name="Abdulkadir J."/>
            <person name="Abebe A."/>
            <person name="Abera B."/>
            <person name="Abreu J."/>
            <person name="Acer S.C."/>
            <person name="Aftuck L."/>
            <person name="Alexander A."/>
            <person name="An P."/>
            <person name="Anderson E."/>
            <person name="Anderson S."/>
            <person name="Arachi H."/>
            <person name="Azer M."/>
            <person name="Bachantsang P."/>
            <person name="Barry A."/>
            <person name="Bayul T."/>
            <person name="Berlin A."/>
            <person name="Bessette D."/>
            <person name="Bloom T."/>
            <person name="Blye J."/>
            <person name="Boguslavskiy L."/>
            <person name="Bonnet C."/>
            <person name="Boukhgalter B."/>
            <person name="Bourzgui I."/>
            <person name="Brown A."/>
            <person name="Cahill P."/>
            <person name="Channer S."/>
            <person name="Cheshatsang Y."/>
            <person name="Chuda L."/>
            <person name="Citroen M."/>
            <person name="Collymore A."/>
            <person name="Cooke P."/>
            <person name="Costello M."/>
            <person name="D'Aco K."/>
            <person name="Daza R."/>
            <person name="De Haan G."/>
            <person name="DeGray S."/>
            <person name="DeMaso C."/>
            <person name="Dhargay N."/>
            <person name="Dooley K."/>
            <person name="Dooley E."/>
            <person name="Doricent M."/>
            <person name="Dorje P."/>
            <person name="Dorjee K."/>
            <person name="Dupes A."/>
            <person name="Elong R."/>
            <person name="Falk J."/>
            <person name="Farina A."/>
            <person name="Faro S."/>
            <person name="Ferguson D."/>
            <person name="Fisher S."/>
            <person name="Foley C.D."/>
            <person name="Franke A."/>
            <person name="Friedrich D."/>
            <person name="Gadbois L."/>
            <person name="Gearin G."/>
            <person name="Gearin C.R."/>
            <person name="Giannoukos G."/>
            <person name="Goode T."/>
            <person name="Graham J."/>
            <person name="Grandbois E."/>
            <person name="Grewal S."/>
            <person name="Gyaltsen K."/>
            <person name="Hafez N."/>
            <person name="Hagos B."/>
            <person name="Hall J."/>
            <person name="Henson C."/>
            <person name="Hollinger A."/>
            <person name="Honan T."/>
            <person name="Huard M.D."/>
            <person name="Hughes L."/>
            <person name="Hurhula B."/>
            <person name="Husby M.E."/>
            <person name="Kamat A."/>
            <person name="Kanga B."/>
            <person name="Kashin S."/>
            <person name="Khazanovich D."/>
            <person name="Kisner P."/>
            <person name="Lance K."/>
            <person name="Lara M."/>
            <person name="Lee W."/>
            <person name="Lennon N."/>
            <person name="Letendre F."/>
            <person name="LeVine R."/>
            <person name="Lipovsky A."/>
            <person name="Liu X."/>
            <person name="Liu J."/>
            <person name="Liu S."/>
            <person name="Lokyitsang T."/>
            <person name="Lokyitsang Y."/>
            <person name="Lubonja R."/>
            <person name="Lui A."/>
            <person name="MacDonald P."/>
            <person name="Magnisalis V."/>
            <person name="Maru K."/>
            <person name="Matthews C."/>
            <person name="McCusker W."/>
            <person name="McDonough S."/>
            <person name="Mehta T."/>
            <person name="Meldrim J."/>
            <person name="Meneus L."/>
            <person name="Mihai O."/>
            <person name="Mihalev A."/>
            <person name="Mihova T."/>
            <person name="Mittelman R."/>
            <person name="Mlenga V."/>
            <person name="Montmayeur A."/>
            <person name="Mulrain L."/>
            <person name="Navidi A."/>
            <person name="Naylor J."/>
            <person name="Negash T."/>
            <person name="Nguyen T."/>
            <person name="Nguyen N."/>
            <person name="Nicol R."/>
            <person name="Norbu C."/>
            <person name="Norbu N."/>
            <person name="Novod N."/>
            <person name="O'Neill B."/>
            <person name="Osman S."/>
            <person name="Markiewicz E."/>
            <person name="Oyono O.L."/>
            <person name="Patti C."/>
            <person name="Phunkhang P."/>
            <person name="Pierre F."/>
            <person name="Priest M."/>
            <person name="Raghuraman S."/>
            <person name="Rege F."/>
            <person name="Reyes R."/>
            <person name="Rise C."/>
            <person name="Rogov P."/>
            <person name="Ross K."/>
            <person name="Ryan E."/>
            <person name="Settipalli S."/>
            <person name="Shea T."/>
            <person name="Sherpa N."/>
            <person name="Shi L."/>
            <person name="Shih D."/>
            <person name="Sparrow T."/>
            <person name="Spaulding J."/>
            <person name="Stalker J."/>
            <person name="Stange-Thomann N."/>
            <person name="Stavropoulos S."/>
            <person name="Stone C."/>
            <person name="Strader C."/>
            <person name="Tesfaye S."/>
            <person name="Thomson T."/>
            <person name="Thoulutsang Y."/>
            <person name="Thoulutsang D."/>
            <person name="Topham K."/>
            <person name="Topping I."/>
            <person name="Tsamla T."/>
            <person name="Vassiliev H."/>
            <person name="Vo A."/>
            <person name="Wangchuk T."/>
            <person name="Wangdi T."/>
            <person name="Weiand M."/>
            <person name="Wilkinson J."/>
            <person name="Wilson A."/>
            <person name="Yadav S."/>
            <person name="Young G."/>
            <person name="Yu Q."/>
            <person name="Zembek L."/>
            <person name="Zhong D."/>
            <person name="Zimmer A."/>
            <person name="Zwirko Z."/>
            <person name="Jaffe D.B."/>
            <person name="Alvarez P."/>
            <person name="Brockman W."/>
            <person name="Butler J."/>
            <person name="Chin C."/>
            <person name="Gnerre S."/>
            <person name="Grabherr M."/>
            <person name="Kleber M."/>
            <person name="Mauceli E."/>
            <person name="MacCallum I."/>
        </authorList>
    </citation>
    <scope>NUCLEOTIDE SEQUENCE [LARGE SCALE GENOMIC DNA]</scope>
    <source>
        <strain evidence="2">Tucson 15287-2541.00</strain>
    </source>
</reference>
<sequence length="90" mass="10109">MNFNKDNKSKKYLRQLAVNKKVSDARQDGLENCICNRKRGLIFCASCQKSFMGRTAERCAAHPEVAYLMDARNCAFCGAAGKDLRMTDPI</sequence>
<dbReference type="PhylomeDB" id="B4J073"/>
<protein>
    <submittedName>
        <fullName evidence="1">GH17104</fullName>
    </submittedName>
</protein>
<dbReference type="Proteomes" id="UP000001070">
    <property type="component" value="Unassembled WGS sequence"/>
</dbReference>
<proteinExistence type="predicted"/>
<accession>B4J073</accession>
<dbReference type="OrthoDB" id="7808876at2759"/>
<evidence type="ECO:0000313" key="2">
    <source>
        <dbReference type="Proteomes" id="UP000001070"/>
    </source>
</evidence>
<gene>
    <name evidence="1" type="primary">Dgri\GH17104</name>
    <name evidence="1" type="ORF">Dgri_GH17104</name>
</gene>
<dbReference type="AlphaFoldDB" id="B4J073"/>